<dbReference type="GO" id="GO:0006352">
    <property type="term" value="P:DNA-templated transcription initiation"/>
    <property type="evidence" value="ECO:0007669"/>
    <property type="project" value="InterPro"/>
</dbReference>
<dbReference type="PANTHER" id="PTHR30173:SF36">
    <property type="entry name" value="ECF RNA POLYMERASE SIGMA FACTOR SIGJ"/>
    <property type="match status" value="1"/>
</dbReference>
<dbReference type="Proteomes" id="UP000553957">
    <property type="component" value="Unassembled WGS sequence"/>
</dbReference>
<dbReference type="Pfam" id="PF08281">
    <property type="entry name" value="Sigma70_r4_2"/>
    <property type="match status" value="1"/>
</dbReference>
<dbReference type="NCBIfam" id="TIGR02937">
    <property type="entry name" value="sigma70-ECF"/>
    <property type="match status" value="1"/>
</dbReference>
<evidence type="ECO:0000313" key="9">
    <source>
        <dbReference type="Proteomes" id="UP000534306"/>
    </source>
</evidence>
<proteinExistence type="inferred from homology"/>
<keyword evidence="2" id="KW-0805">Transcription regulation</keyword>
<dbReference type="InterPro" id="IPR036388">
    <property type="entry name" value="WH-like_DNA-bd_sf"/>
</dbReference>
<evidence type="ECO:0000313" key="10">
    <source>
        <dbReference type="Proteomes" id="UP000553957"/>
    </source>
</evidence>
<gene>
    <name evidence="7" type="ORF">HNR71_005405</name>
    <name evidence="8" type="ORF">HPO96_09120</name>
</gene>
<accession>A0A7Y4KXG3</accession>
<evidence type="ECO:0000313" key="7">
    <source>
        <dbReference type="EMBL" id="MBB6569768.1"/>
    </source>
</evidence>
<dbReference type="InterPro" id="IPR013325">
    <property type="entry name" value="RNA_pol_sigma_r2"/>
</dbReference>
<dbReference type="InterPro" id="IPR013324">
    <property type="entry name" value="RNA_pol_sigma_r3/r4-like"/>
</dbReference>
<dbReference type="AlphaFoldDB" id="A0A7Y4KXG3"/>
<dbReference type="Gene3D" id="1.10.10.10">
    <property type="entry name" value="Winged helix-like DNA-binding domain superfamily/Winged helix DNA-binding domain"/>
    <property type="match status" value="1"/>
</dbReference>
<dbReference type="Proteomes" id="UP000534306">
    <property type="component" value="Unassembled WGS sequence"/>
</dbReference>
<dbReference type="EMBL" id="JACHKF010000001">
    <property type="protein sequence ID" value="MBB6569768.1"/>
    <property type="molecule type" value="Genomic_DNA"/>
</dbReference>
<dbReference type="Pfam" id="PF04542">
    <property type="entry name" value="Sigma70_r2"/>
    <property type="match status" value="1"/>
</dbReference>
<dbReference type="GO" id="GO:0016987">
    <property type="term" value="F:sigma factor activity"/>
    <property type="evidence" value="ECO:0007669"/>
    <property type="project" value="UniProtKB-KW"/>
</dbReference>
<reference evidence="7 10" key="2">
    <citation type="submission" date="2020-08" db="EMBL/GenBank/DDBJ databases">
        <title>Sequencing the genomes of 1000 actinobacteria strains.</title>
        <authorList>
            <person name="Klenk H.-P."/>
        </authorList>
    </citation>
    <scope>NUCLEOTIDE SEQUENCE [LARGE SCALE GENOMIC DNA]</scope>
    <source>
        <strain evidence="7 10">DSM 15626</strain>
    </source>
</reference>
<organism evidence="8 9">
    <name type="scientific">Kribbella sandramycini</name>
    <dbReference type="NCBI Taxonomy" id="60450"/>
    <lineage>
        <taxon>Bacteria</taxon>
        <taxon>Bacillati</taxon>
        <taxon>Actinomycetota</taxon>
        <taxon>Actinomycetes</taxon>
        <taxon>Propionibacteriales</taxon>
        <taxon>Kribbellaceae</taxon>
        <taxon>Kribbella</taxon>
    </lineage>
</organism>
<reference evidence="8 9" key="1">
    <citation type="submission" date="2020-05" db="EMBL/GenBank/DDBJ databases">
        <title>Genome sequence of Kribbella sandramycini ATCC 39419.</title>
        <authorList>
            <person name="Maclea K.S."/>
            <person name="Fair J.L."/>
        </authorList>
    </citation>
    <scope>NUCLEOTIDE SEQUENCE [LARGE SCALE GENOMIC DNA]</scope>
    <source>
        <strain evidence="8 9">ATCC 39419</strain>
    </source>
</reference>
<sequence length="165" mass="18654">MDDVTEAVEVFVRLRPRLVRIAHRILSGASEAEDVVQETWLRWQRTDRTAIRNPQALLVTTTTRIALNVAQSGRRRHEVPMDFGSVEILDTAADPATRAENHQAAEQVLLVMLASLSRAERTAYLLREVHDCSYEQIAATLDIELANSRQLVCRARRRLTLELAG</sequence>
<evidence type="ECO:0000256" key="2">
    <source>
        <dbReference type="ARBA" id="ARBA00023015"/>
    </source>
</evidence>
<dbReference type="Gene3D" id="1.10.1740.10">
    <property type="match status" value="1"/>
</dbReference>
<dbReference type="EMBL" id="JABJRC010000002">
    <property type="protein sequence ID" value="NOL40405.1"/>
    <property type="molecule type" value="Genomic_DNA"/>
</dbReference>
<dbReference type="InterPro" id="IPR007627">
    <property type="entry name" value="RNA_pol_sigma70_r2"/>
</dbReference>
<keyword evidence="3" id="KW-0731">Sigma factor</keyword>
<dbReference type="InterPro" id="IPR052704">
    <property type="entry name" value="ECF_Sigma-70_Domain"/>
</dbReference>
<evidence type="ECO:0000313" key="8">
    <source>
        <dbReference type="EMBL" id="NOL40405.1"/>
    </source>
</evidence>
<dbReference type="GO" id="GO:0003677">
    <property type="term" value="F:DNA binding"/>
    <property type="evidence" value="ECO:0007669"/>
    <property type="project" value="InterPro"/>
</dbReference>
<feature type="domain" description="RNA polymerase sigma factor 70 region 4 type 2" evidence="6">
    <location>
        <begin position="108"/>
        <end position="159"/>
    </location>
</feature>
<evidence type="ECO:0000256" key="4">
    <source>
        <dbReference type="ARBA" id="ARBA00023163"/>
    </source>
</evidence>
<evidence type="ECO:0000259" key="6">
    <source>
        <dbReference type="Pfam" id="PF08281"/>
    </source>
</evidence>
<comment type="similarity">
    <text evidence="1">Belongs to the sigma-70 factor family. ECF subfamily.</text>
</comment>
<feature type="domain" description="RNA polymerase sigma-70 region 2" evidence="5">
    <location>
        <begin position="11"/>
        <end position="74"/>
    </location>
</feature>
<keyword evidence="9" id="KW-1185">Reference proteome</keyword>
<comment type="caution">
    <text evidence="8">The sequence shown here is derived from an EMBL/GenBank/DDBJ whole genome shotgun (WGS) entry which is preliminary data.</text>
</comment>
<dbReference type="PANTHER" id="PTHR30173">
    <property type="entry name" value="SIGMA 19 FACTOR"/>
    <property type="match status" value="1"/>
</dbReference>
<evidence type="ECO:0000256" key="3">
    <source>
        <dbReference type="ARBA" id="ARBA00023082"/>
    </source>
</evidence>
<dbReference type="InterPro" id="IPR013249">
    <property type="entry name" value="RNA_pol_sigma70_r4_t2"/>
</dbReference>
<evidence type="ECO:0000256" key="1">
    <source>
        <dbReference type="ARBA" id="ARBA00010641"/>
    </source>
</evidence>
<dbReference type="SUPFAM" id="SSF88946">
    <property type="entry name" value="Sigma2 domain of RNA polymerase sigma factors"/>
    <property type="match status" value="1"/>
</dbReference>
<name>A0A7Y4KXG3_9ACTN</name>
<dbReference type="SUPFAM" id="SSF88659">
    <property type="entry name" value="Sigma3 and sigma4 domains of RNA polymerase sigma factors"/>
    <property type="match status" value="1"/>
</dbReference>
<evidence type="ECO:0000259" key="5">
    <source>
        <dbReference type="Pfam" id="PF04542"/>
    </source>
</evidence>
<keyword evidence="4" id="KW-0804">Transcription</keyword>
<protein>
    <submittedName>
        <fullName evidence="7">RNA polymerase sigma factor (Sigma-70 family)</fullName>
    </submittedName>
    <submittedName>
        <fullName evidence="8">Sigma-70 family RNA polymerase sigma factor</fullName>
    </submittedName>
</protein>
<dbReference type="InterPro" id="IPR014284">
    <property type="entry name" value="RNA_pol_sigma-70_dom"/>
</dbReference>
<dbReference type="RefSeq" id="WP_171672907.1">
    <property type="nucleotide sequence ID" value="NZ_BAAAGT010000002.1"/>
</dbReference>